<keyword evidence="3 4" id="KW-0408">Iron</keyword>
<evidence type="ECO:0000256" key="2">
    <source>
        <dbReference type="ARBA" id="ARBA00022723"/>
    </source>
</evidence>
<dbReference type="GO" id="GO:0009055">
    <property type="term" value="F:electron transfer activity"/>
    <property type="evidence" value="ECO:0007669"/>
    <property type="project" value="InterPro"/>
</dbReference>
<dbReference type="GO" id="GO:0020037">
    <property type="term" value="F:heme binding"/>
    <property type="evidence" value="ECO:0007669"/>
    <property type="project" value="InterPro"/>
</dbReference>
<protein>
    <submittedName>
        <fullName evidence="7">Cytochrome c-type protein SHP</fullName>
    </submittedName>
</protein>
<keyword evidence="5" id="KW-0732">Signal</keyword>
<dbReference type="Proteomes" id="UP000301751">
    <property type="component" value="Unassembled WGS sequence"/>
</dbReference>
<dbReference type="SUPFAM" id="SSF46626">
    <property type="entry name" value="Cytochrome c"/>
    <property type="match status" value="1"/>
</dbReference>
<accession>A0A480AVU1</accession>
<evidence type="ECO:0000256" key="1">
    <source>
        <dbReference type="ARBA" id="ARBA00022617"/>
    </source>
</evidence>
<dbReference type="Gene3D" id="1.10.760.10">
    <property type="entry name" value="Cytochrome c-like domain"/>
    <property type="match status" value="1"/>
</dbReference>
<proteinExistence type="predicted"/>
<dbReference type="AlphaFoldDB" id="A0A480AVU1"/>
<keyword evidence="2 4" id="KW-0479">Metal-binding</keyword>
<evidence type="ECO:0000256" key="5">
    <source>
        <dbReference type="SAM" id="SignalP"/>
    </source>
</evidence>
<evidence type="ECO:0000313" key="8">
    <source>
        <dbReference type="Proteomes" id="UP000301751"/>
    </source>
</evidence>
<comment type="caution">
    <text evidence="7">The sequence shown here is derived from an EMBL/GenBank/DDBJ whole genome shotgun (WGS) entry which is preliminary data.</text>
</comment>
<dbReference type="EMBL" id="BJCL01000008">
    <property type="protein sequence ID" value="GCL64227.1"/>
    <property type="molecule type" value="Genomic_DNA"/>
</dbReference>
<name>A0A480AVU1_9BURK</name>
<sequence length="140" mass="14602">MTHPRPPVHRHGIRQAAAGLLATLLAGVALAATPGDLLAGYTAEAGAPAQAARGQAFFNARHGKDWSCASCHGAVPSQPGKHASTGKPITALAPAFNPERFSDAAKVEKWFRRNCNDVAGRACTSGEKADVLAWLISLRP</sequence>
<dbReference type="OrthoDB" id="5295318at2"/>
<dbReference type="InterPro" id="IPR036909">
    <property type="entry name" value="Cyt_c-like_dom_sf"/>
</dbReference>
<reference evidence="8" key="1">
    <citation type="submission" date="2019-03" db="EMBL/GenBank/DDBJ databases">
        <title>Aquabacterium pictum sp.nov., the first bacteriochlorophyll a-containing freshwater bacterium in the genus Aquabacterium of the class Betaproteobacteria.</title>
        <authorList>
            <person name="Hirose S."/>
            <person name="Tank M."/>
            <person name="Hara E."/>
            <person name="Tamaki H."/>
            <person name="Takaichi S."/>
            <person name="Haruta S."/>
            <person name="Hanada S."/>
        </authorList>
    </citation>
    <scope>NUCLEOTIDE SEQUENCE [LARGE SCALE GENOMIC DNA]</scope>
    <source>
        <strain evidence="8">W35</strain>
    </source>
</reference>
<evidence type="ECO:0000313" key="7">
    <source>
        <dbReference type="EMBL" id="GCL64227.1"/>
    </source>
</evidence>
<feature type="domain" description="Cytochrome c" evidence="6">
    <location>
        <begin position="49"/>
        <end position="139"/>
    </location>
</feature>
<dbReference type="RefSeq" id="WP_137733947.1">
    <property type="nucleotide sequence ID" value="NZ_BJCL01000008.1"/>
</dbReference>
<evidence type="ECO:0000259" key="6">
    <source>
        <dbReference type="PROSITE" id="PS51007"/>
    </source>
</evidence>
<dbReference type="GO" id="GO:0046872">
    <property type="term" value="F:metal ion binding"/>
    <property type="evidence" value="ECO:0007669"/>
    <property type="project" value="UniProtKB-KW"/>
</dbReference>
<dbReference type="InterPro" id="IPR009056">
    <property type="entry name" value="Cyt_c-like_dom"/>
</dbReference>
<feature type="signal peptide" evidence="5">
    <location>
        <begin position="1"/>
        <end position="31"/>
    </location>
</feature>
<dbReference type="InterPro" id="IPR015170">
    <property type="entry name" value="DUF1924_SHP"/>
</dbReference>
<dbReference type="PROSITE" id="PS51007">
    <property type="entry name" value="CYTC"/>
    <property type="match status" value="1"/>
</dbReference>
<organism evidence="7 8">
    <name type="scientific">Pseudaquabacterium pictum</name>
    <dbReference type="NCBI Taxonomy" id="2315236"/>
    <lineage>
        <taxon>Bacteria</taxon>
        <taxon>Pseudomonadati</taxon>
        <taxon>Pseudomonadota</taxon>
        <taxon>Betaproteobacteria</taxon>
        <taxon>Burkholderiales</taxon>
        <taxon>Sphaerotilaceae</taxon>
        <taxon>Pseudaquabacterium</taxon>
    </lineage>
</organism>
<keyword evidence="8" id="KW-1185">Reference proteome</keyword>
<evidence type="ECO:0000256" key="3">
    <source>
        <dbReference type="ARBA" id="ARBA00023004"/>
    </source>
</evidence>
<gene>
    <name evidence="7" type="primary">shp</name>
    <name evidence="7" type="ORF">AQPW35_33080</name>
</gene>
<feature type="chain" id="PRO_5019794104" evidence="5">
    <location>
        <begin position="32"/>
        <end position="140"/>
    </location>
</feature>
<evidence type="ECO:0000256" key="4">
    <source>
        <dbReference type="PROSITE-ProRule" id="PRU00433"/>
    </source>
</evidence>
<keyword evidence="1 4" id="KW-0349">Heme</keyword>
<dbReference type="Pfam" id="PF09086">
    <property type="entry name" value="DUF1924"/>
    <property type="match status" value="1"/>
</dbReference>